<dbReference type="EMBL" id="MPUH01000010">
    <property type="protein sequence ID" value="OMJ95548.1"/>
    <property type="molecule type" value="Genomic_DNA"/>
</dbReference>
<dbReference type="GO" id="GO:0004674">
    <property type="term" value="F:protein serine/threonine kinase activity"/>
    <property type="evidence" value="ECO:0007669"/>
    <property type="project" value="UniProtKB-KW"/>
</dbReference>
<dbReference type="GO" id="GO:0035556">
    <property type="term" value="P:intracellular signal transduction"/>
    <property type="evidence" value="ECO:0007669"/>
    <property type="project" value="TreeGrafter"/>
</dbReference>
<dbReference type="SUPFAM" id="SSF56112">
    <property type="entry name" value="Protein kinase-like (PK-like)"/>
    <property type="match status" value="1"/>
</dbReference>
<dbReference type="PROSITE" id="PS00108">
    <property type="entry name" value="PROTEIN_KINASE_ST"/>
    <property type="match status" value="1"/>
</dbReference>
<comment type="catalytic activity">
    <reaction evidence="8">
        <text>L-seryl-[protein] + ATP = O-phospho-L-seryl-[protein] + ADP + H(+)</text>
        <dbReference type="Rhea" id="RHEA:17989"/>
        <dbReference type="Rhea" id="RHEA-COMP:9863"/>
        <dbReference type="Rhea" id="RHEA-COMP:11604"/>
        <dbReference type="ChEBI" id="CHEBI:15378"/>
        <dbReference type="ChEBI" id="CHEBI:29999"/>
        <dbReference type="ChEBI" id="CHEBI:30616"/>
        <dbReference type="ChEBI" id="CHEBI:83421"/>
        <dbReference type="ChEBI" id="CHEBI:456216"/>
        <dbReference type="EC" id="2.7.11.1"/>
    </reaction>
</comment>
<dbReference type="Gene3D" id="3.30.200.20">
    <property type="entry name" value="Phosphorylase Kinase, domain 1"/>
    <property type="match status" value="1"/>
</dbReference>
<evidence type="ECO:0000259" key="12">
    <source>
        <dbReference type="PROSITE" id="PS51285"/>
    </source>
</evidence>
<dbReference type="InterPro" id="IPR017441">
    <property type="entry name" value="Protein_kinase_ATP_BS"/>
</dbReference>
<evidence type="ECO:0000256" key="10">
    <source>
        <dbReference type="RuleBase" id="RU000304"/>
    </source>
</evidence>
<dbReference type="PANTHER" id="PTHR24356">
    <property type="entry name" value="SERINE/THREONINE-PROTEIN KINASE"/>
    <property type="match status" value="1"/>
</dbReference>
<keyword evidence="14" id="KW-1185">Reference proteome</keyword>
<evidence type="ECO:0000256" key="6">
    <source>
        <dbReference type="ARBA" id="ARBA00022840"/>
    </source>
</evidence>
<keyword evidence="2 10" id="KW-0723">Serine/threonine-protein kinase</keyword>
<dbReference type="PROSITE" id="PS50011">
    <property type="entry name" value="PROTEIN_KINASE_DOM"/>
    <property type="match status" value="1"/>
</dbReference>
<comment type="similarity">
    <text evidence="10">Belongs to the protein kinase superfamily.</text>
</comment>
<dbReference type="AlphaFoldDB" id="A0A1R2D2T0"/>
<comment type="caution">
    <text evidence="13">The sequence shown here is derived from an EMBL/GenBank/DDBJ whole genome shotgun (WGS) entry which is preliminary data.</text>
</comment>
<evidence type="ECO:0000313" key="13">
    <source>
        <dbReference type="EMBL" id="OMJ95548.1"/>
    </source>
</evidence>
<dbReference type="InterPro" id="IPR008271">
    <property type="entry name" value="Ser/Thr_kinase_AS"/>
</dbReference>
<dbReference type="SMART" id="SM00220">
    <property type="entry name" value="S_TKc"/>
    <property type="match status" value="1"/>
</dbReference>
<dbReference type="OrthoDB" id="354826at2759"/>
<proteinExistence type="inferred from homology"/>
<reference evidence="13 14" key="1">
    <citation type="submission" date="2016-11" db="EMBL/GenBank/DDBJ databases">
        <title>The macronuclear genome of Stentor coeruleus: a giant cell with tiny introns.</title>
        <authorList>
            <person name="Slabodnick M."/>
            <person name="Ruby J.G."/>
            <person name="Reiff S.B."/>
            <person name="Swart E.C."/>
            <person name="Gosai S."/>
            <person name="Prabakaran S."/>
            <person name="Witkowska E."/>
            <person name="Larue G.E."/>
            <person name="Fisher S."/>
            <person name="Freeman R.M."/>
            <person name="Gunawardena J."/>
            <person name="Chu W."/>
            <person name="Stover N.A."/>
            <person name="Gregory B.D."/>
            <person name="Nowacki M."/>
            <person name="Derisi J."/>
            <person name="Roy S.W."/>
            <person name="Marshall W.F."/>
            <person name="Sood P."/>
        </authorList>
    </citation>
    <scope>NUCLEOTIDE SEQUENCE [LARGE SCALE GENOMIC DNA]</scope>
    <source>
        <strain evidence="13">WM001</strain>
    </source>
</reference>
<accession>A0A1R2D2T0</accession>
<evidence type="ECO:0000256" key="4">
    <source>
        <dbReference type="ARBA" id="ARBA00022741"/>
    </source>
</evidence>
<evidence type="ECO:0000256" key="8">
    <source>
        <dbReference type="ARBA" id="ARBA00048679"/>
    </source>
</evidence>
<dbReference type="GO" id="GO:0005524">
    <property type="term" value="F:ATP binding"/>
    <property type="evidence" value="ECO:0007669"/>
    <property type="project" value="UniProtKB-UniRule"/>
</dbReference>
<dbReference type="InterPro" id="IPR011009">
    <property type="entry name" value="Kinase-like_dom_sf"/>
</dbReference>
<evidence type="ECO:0000259" key="11">
    <source>
        <dbReference type="PROSITE" id="PS50011"/>
    </source>
</evidence>
<evidence type="ECO:0000256" key="1">
    <source>
        <dbReference type="ARBA" id="ARBA00012513"/>
    </source>
</evidence>
<dbReference type="Proteomes" id="UP000187209">
    <property type="component" value="Unassembled WGS sequence"/>
</dbReference>
<comment type="catalytic activity">
    <reaction evidence="7">
        <text>L-threonyl-[protein] + ATP = O-phospho-L-threonyl-[protein] + ADP + H(+)</text>
        <dbReference type="Rhea" id="RHEA:46608"/>
        <dbReference type="Rhea" id="RHEA-COMP:11060"/>
        <dbReference type="Rhea" id="RHEA-COMP:11605"/>
        <dbReference type="ChEBI" id="CHEBI:15378"/>
        <dbReference type="ChEBI" id="CHEBI:30013"/>
        <dbReference type="ChEBI" id="CHEBI:30616"/>
        <dbReference type="ChEBI" id="CHEBI:61977"/>
        <dbReference type="ChEBI" id="CHEBI:456216"/>
        <dbReference type="EC" id="2.7.11.1"/>
    </reaction>
</comment>
<dbReference type="EC" id="2.7.11.1" evidence="1"/>
<evidence type="ECO:0000256" key="7">
    <source>
        <dbReference type="ARBA" id="ARBA00047899"/>
    </source>
</evidence>
<dbReference type="InterPro" id="IPR000719">
    <property type="entry name" value="Prot_kinase_dom"/>
</dbReference>
<protein>
    <recommendedName>
        <fullName evidence="1">non-specific serine/threonine protein kinase</fullName>
        <ecNumber evidence="1">2.7.11.1</ecNumber>
    </recommendedName>
</protein>
<evidence type="ECO:0000256" key="2">
    <source>
        <dbReference type="ARBA" id="ARBA00022527"/>
    </source>
</evidence>
<keyword evidence="5" id="KW-0418">Kinase</keyword>
<dbReference type="InterPro" id="IPR050236">
    <property type="entry name" value="Ser_Thr_kinase_AGC"/>
</dbReference>
<organism evidence="13 14">
    <name type="scientific">Stentor coeruleus</name>
    <dbReference type="NCBI Taxonomy" id="5963"/>
    <lineage>
        <taxon>Eukaryota</taxon>
        <taxon>Sar</taxon>
        <taxon>Alveolata</taxon>
        <taxon>Ciliophora</taxon>
        <taxon>Postciliodesmatophora</taxon>
        <taxon>Heterotrichea</taxon>
        <taxon>Heterotrichida</taxon>
        <taxon>Stentoridae</taxon>
        <taxon>Stentor</taxon>
    </lineage>
</organism>
<dbReference type="InterPro" id="IPR000961">
    <property type="entry name" value="AGC-kinase_C"/>
</dbReference>
<dbReference type="PANTHER" id="PTHR24356:SF374">
    <property type="entry name" value="PROTEIN KINASE DOMAIN-CONTAINING PROTEIN"/>
    <property type="match status" value="1"/>
</dbReference>
<gene>
    <name evidence="13" type="ORF">SteCoe_957</name>
</gene>
<evidence type="ECO:0000256" key="3">
    <source>
        <dbReference type="ARBA" id="ARBA00022679"/>
    </source>
</evidence>
<dbReference type="Pfam" id="PF00069">
    <property type="entry name" value="Pkinase"/>
    <property type="match status" value="1"/>
</dbReference>
<dbReference type="Gene3D" id="1.10.510.10">
    <property type="entry name" value="Transferase(Phosphotransferase) domain 1"/>
    <property type="match status" value="1"/>
</dbReference>
<feature type="binding site" evidence="9">
    <location>
        <position position="61"/>
    </location>
    <ligand>
        <name>ATP</name>
        <dbReference type="ChEBI" id="CHEBI:30616"/>
    </ligand>
</feature>
<dbReference type="PROSITE" id="PS00107">
    <property type="entry name" value="PROTEIN_KINASE_ATP"/>
    <property type="match status" value="1"/>
</dbReference>
<evidence type="ECO:0000313" key="14">
    <source>
        <dbReference type="Proteomes" id="UP000187209"/>
    </source>
</evidence>
<dbReference type="PROSITE" id="PS51285">
    <property type="entry name" value="AGC_KINASE_CTER"/>
    <property type="match status" value="1"/>
</dbReference>
<name>A0A1R2D2T0_9CILI</name>
<keyword evidence="3" id="KW-0808">Transferase</keyword>
<evidence type="ECO:0000256" key="9">
    <source>
        <dbReference type="PROSITE-ProRule" id="PRU10141"/>
    </source>
</evidence>
<feature type="domain" description="Protein kinase" evidence="11">
    <location>
        <begin position="22"/>
        <end position="280"/>
    </location>
</feature>
<sequence length="342" mass="39315">MGNCANTDINYDPSTSISLESFEIKYSIGKGGFGKIFRVQHKASGKFYAMKEMKKSFIIAKNSVSSIMNERYLLGMLNHPFLVNLNYAFQDKYNLYLVLDLMSGGDLRYYFKSHNQAIPEPSLKFLITCLISGLEYLHNNKIIHRDLKPENLVFDSYGYLHITDFGIALPSQENNSMAASGTPGYMSPEIMCYQDHTTVSDFFSLGVVMYESITTTRPYMGDTRNEIKNAILSKQVKLTKQEQPLWTNEGLDFVNKLIKRRPEHRLGFHGTQELKNHPWLKGWEWEKLEAFALESPFKPTKVDNFDKKQANSGWVYTKENVSVTKNQKLFAGYMYDSTLVIK</sequence>
<evidence type="ECO:0000256" key="5">
    <source>
        <dbReference type="ARBA" id="ARBA00022777"/>
    </source>
</evidence>
<keyword evidence="6 9" id="KW-0067">ATP-binding</keyword>
<feature type="domain" description="AGC-kinase C-terminal" evidence="12">
    <location>
        <begin position="281"/>
        <end position="342"/>
    </location>
</feature>
<keyword evidence="4 9" id="KW-0547">Nucleotide-binding</keyword>